<feature type="transmembrane region" description="Helical" evidence="5">
    <location>
        <begin position="21"/>
        <end position="40"/>
    </location>
</feature>
<organism evidence="6 7">
    <name type="scientific">Chlorella ohadii</name>
    <dbReference type="NCBI Taxonomy" id="2649997"/>
    <lineage>
        <taxon>Eukaryota</taxon>
        <taxon>Viridiplantae</taxon>
        <taxon>Chlorophyta</taxon>
        <taxon>core chlorophytes</taxon>
        <taxon>Trebouxiophyceae</taxon>
        <taxon>Chlorellales</taxon>
        <taxon>Chlorellaceae</taxon>
        <taxon>Chlorella clade</taxon>
        <taxon>Chlorella</taxon>
    </lineage>
</organism>
<dbReference type="Gene3D" id="3.40.50.1820">
    <property type="entry name" value="alpha/beta hydrolase"/>
    <property type="match status" value="1"/>
</dbReference>
<dbReference type="GO" id="GO:0016042">
    <property type="term" value="P:lipid catabolic process"/>
    <property type="evidence" value="ECO:0007669"/>
    <property type="project" value="UniProtKB-KW"/>
</dbReference>
<keyword evidence="7" id="KW-1185">Reference proteome</keyword>
<protein>
    <submittedName>
        <fullName evidence="6">Uncharacterized protein</fullName>
    </submittedName>
</protein>
<evidence type="ECO:0000256" key="5">
    <source>
        <dbReference type="SAM" id="Phobius"/>
    </source>
</evidence>
<evidence type="ECO:0000313" key="6">
    <source>
        <dbReference type="EMBL" id="KAI7838119.1"/>
    </source>
</evidence>
<accession>A0AAD5DKL8</accession>
<evidence type="ECO:0000256" key="2">
    <source>
        <dbReference type="ARBA" id="ARBA00022963"/>
    </source>
</evidence>
<keyword evidence="3" id="KW-0443">Lipid metabolism</keyword>
<evidence type="ECO:0000256" key="1">
    <source>
        <dbReference type="ARBA" id="ARBA00022801"/>
    </source>
</evidence>
<evidence type="ECO:0000256" key="4">
    <source>
        <dbReference type="SAM" id="MobiDB-lite"/>
    </source>
</evidence>
<keyword evidence="1" id="KW-0378">Hydrolase</keyword>
<dbReference type="GO" id="GO:0016298">
    <property type="term" value="F:lipase activity"/>
    <property type="evidence" value="ECO:0007669"/>
    <property type="project" value="TreeGrafter"/>
</dbReference>
<evidence type="ECO:0000313" key="7">
    <source>
        <dbReference type="Proteomes" id="UP001205105"/>
    </source>
</evidence>
<keyword evidence="2" id="KW-0442">Lipid degradation</keyword>
<dbReference type="PANTHER" id="PTHR45792">
    <property type="entry name" value="DIACYLGLYCEROL LIPASE HOMOLOG-RELATED"/>
    <property type="match status" value="1"/>
</dbReference>
<proteinExistence type="predicted"/>
<feature type="compositionally biased region" description="Low complexity" evidence="4">
    <location>
        <begin position="475"/>
        <end position="496"/>
    </location>
</feature>
<comment type="caution">
    <text evidence="6">The sequence shown here is derived from an EMBL/GenBank/DDBJ whole genome shotgun (WGS) entry which is preliminary data.</text>
</comment>
<gene>
    <name evidence="6" type="ORF">COHA_008050</name>
</gene>
<keyword evidence="5" id="KW-0472">Membrane</keyword>
<sequence>MPSTSLCGCRLRQLATDFTPFYLLPAIVQVVWLFIYWIGVAAFSHPEHCEPGTESSIQQYYATYICLGFFFAQAVVTCAAALLTLRGAPLEPSKRRWVVWLSGAFVLSIPINFGLLAWGAWVVEAGDGSCWSSDDKKMPATIFFGGLGVPVGQLVGFVLSYNMLGGVTAGDKFATTTRTGVSGLVHLVASWGAQHRGPMAQLEGILTELQQQLVAIDGEKSDAGAALACAALVQQEALAAVAAAAAGGGAAAGAAQGSAEVAAEDGAAGLAANGASAEAEAAPAAAKPHGPSAVLEWAAGVCRGAAAGTAGAAAVQQAPAGEEAAAEALHWSRFAVAPYGSRLHSWRRGKSSSCAARGQLSKLAAAAAAEHAQPLAGWGTGAAVAAAATRPHKPSRAERRSFAVARDLLGPGCQIVSFSNGNEKRGLLPHLVAVDRERQAVVLGIAGTWQWPHVVPEVAPTPAGWVGSASAAAAEHGTAGTADDAGKAGSAGVDGVQSPNGQLSSGPGGSWAHRQSLQAAQALLQDLDSSQLLQRLLRPAGGNSGGGGSGDPLASLDCTGWRLVVAGHGVGGGAAALLAPKLADLHLAPAEVWAFGPPGELCSADVAAAIAASCRMTAVALGVDAAPRTTGASLAGLMDQAVVGLARLRYPKMALLAALAADRVGPQRFRRRWTAPSRVLRRLSDVPPEALAYLQV</sequence>
<evidence type="ECO:0000256" key="3">
    <source>
        <dbReference type="ARBA" id="ARBA00023098"/>
    </source>
</evidence>
<dbReference type="SUPFAM" id="SSF53474">
    <property type="entry name" value="alpha/beta-Hydrolases"/>
    <property type="match status" value="1"/>
</dbReference>
<keyword evidence="5" id="KW-1133">Transmembrane helix</keyword>
<name>A0AAD5DKL8_9CHLO</name>
<dbReference type="AlphaFoldDB" id="A0AAD5DKL8"/>
<dbReference type="EMBL" id="JADXDR010000135">
    <property type="protein sequence ID" value="KAI7838119.1"/>
    <property type="molecule type" value="Genomic_DNA"/>
</dbReference>
<keyword evidence="5" id="KW-0812">Transmembrane</keyword>
<reference evidence="6" key="1">
    <citation type="submission" date="2020-11" db="EMBL/GenBank/DDBJ databases">
        <title>Chlorella ohadii genome sequencing and assembly.</title>
        <authorList>
            <person name="Murik O."/>
            <person name="Treves H."/>
            <person name="Kedem I."/>
            <person name="Shotland Y."/>
            <person name="Kaplan A."/>
        </authorList>
    </citation>
    <scope>NUCLEOTIDE SEQUENCE</scope>
    <source>
        <strain evidence="6">1</strain>
    </source>
</reference>
<feature type="transmembrane region" description="Helical" evidence="5">
    <location>
        <begin position="97"/>
        <end position="121"/>
    </location>
</feature>
<dbReference type="InterPro" id="IPR029058">
    <property type="entry name" value="AB_hydrolase_fold"/>
</dbReference>
<dbReference type="Proteomes" id="UP001205105">
    <property type="component" value="Unassembled WGS sequence"/>
</dbReference>
<feature type="transmembrane region" description="Helical" evidence="5">
    <location>
        <begin position="60"/>
        <end position="85"/>
    </location>
</feature>
<feature type="transmembrane region" description="Helical" evidence="5">
    <location>
        <begin position="141"/>
        <end position="164"/>
    </location>
</feature>
<dbReference type="PANTHER" id="PTHR45792:SF8">
    <property type="entry name" value="DIACYLGLYCEROL LIPASE-ALPHA"/>
    <property type="match status" value="1"/>
</dbReference>
<dbReference type="InterPro" id="IPR052214">
    <property type="entry name" value="DAG_Lipase-Related"/>
</dbReference>
<feature type="region of interest" description="Disordered" evidence="4">
    <location>
        <begin position="475"/>
        <end position="512"/>
    </location>
</feature>